<dbReference type="OrthoDB" id="410104at2759"/>
<name>A0A814LFA3_9BILA</name>
<evidence type="ECO:0008006" key="4">
    <source>
        <dbReference type="Google" id="ProtNLM"/>
    </source>
</evidence>
<gene>
    <name evidence="2" type="ORF">RFH988_LOCUS17431</name>
</gene>
<dbReference type="PANTHER" id="PTHR16222">
    <property type="entry name" value="ADP-RIBOSYLGLYCOHYDROLASE"/>
    <property type="match status" value="1"/>
</dbReference>
<comment type="cofactor">
    <cofactor evidence="1">
        <name>Mg(2+)</name>
        <dbReference type="ChEBI" id="CHEBI:18420"/>
    </cofactor>
    <text evidence="1">Binds 2 magnesium ions per subunit.</text>
</comment>
<dbReference type="AlphaFoldDB" id="A0A814LFA3"/>
<sequence>MSSLISNSLSKIIVTGNLFNNNKLQNKKPLTLIELLNESQPYQEFSRLQDVELSELNYKNDLLSRIQGSLVGLAIGDALGAPVEFRPHSFLLHNPVSDMQDGGTWGLQAGQWTDDASMALCLAASLISKGSFDGYDQLLRYKGWHRKGYMSSTGTCFDIGAGTRQAINEFENRQRQSAQILQKKLGIIIPDDSLDKQIGEKLSQVNFNVECGTKNAAGNGPLMRLAPIPLFYYRSESDAIQNAANSVKLTHGDKKAIDTCQFYSALIWNAINGKSKDELLSSKFYRQHFKKDFDQDLMTIINGSYKNKKNGYKDGIRGTGFILNSLEAALWAFYNDEDSFEKGVLLAVNLGDDTDTTGAIYGQLAGAYYGIEGIPKHWRDKLFQKDFIITLANGLYLKGNANYRHKRKSTVIEDMEEDTSPNKIRNISTVNKKTPHIITEYK</sequence>
<accession>A0A814LFA3</accession>
<dbReference type="SUPFAM" id="SSF101478">
    <property type="entry name" value="ADP-ribosylglycohydrolase"/>
    <property type="match status" value="1"/>
</dbReference>
<protein>
    <recommendedName>
        <fullName evidence="4">ADP-ribosylglycohydrolase</fullName>
    </recommendedName>
</protein>
<evidence type="ECO:0000256" key="1">
    <source>
        <dbReference type="PIRSR" id="PIRSR605502-1"/>
    </source>
</evidence>
<dbReference type="InterPro" id="IPR005502">
    <property type="entry name" value="Ribosyl_crysJ1"/>
</dbReference>
<evidence type="ECO:0000313" key="2">
    <source>
        <dbReference type="EMBL" id="CAF1064375.1"/>
    </source>
</evidence>
<feature type="binding site" evidence="1">
    <location>
        <position position="113"/>
    </location>
    <ligand>
        <name>Mg(2+)</name>
        <dbReference type="ChEBI" id="CHEBI:18420"/>
        <label>1</label>
    </ligand>
</feature>
<feature type="binding site" evidence="1">
    <location>
        <position position="355"/>
    </location>
    <ligand>
        <name>Mg(2+)</name>
        <dbReference type="ChEBI" id="CHEBI:18420"/>
        <label>1</label>
    </ligand>
</feature>
<keyword evidence="1" id="KW-0479">Metal-binding</keyword>
<dbReference type="EMBL" id="CAJNOO010000931">
    <property type="protein sequence ID" value="CAF1064375.1"/>
    <property type="molecule type" value="Genomic_DNA"/>
</dbReference>
<keyword evidence="1" id="KW-0460">Magnesium</keyword>
<dbReference type="InterPro" id="IPR036705">
    <property type="entry name" value="Ribosyl_crysJ1_sf"/>
</dbReference>
<organism evidence="2 3">
    <name type="scientific">Rotaria sordida</name>
    <dbReference type="NCBI Taxonomy" id="392033"/>
    <lineage>
        <taxon>Eukaryota</taxon>
        <taxon>Metazoa</taxon>
        <taxon>Spiralia</taxon>
        <taxon>Gnathifera</taxon>
        <taxon>Rotifera</taxon>
        <taxon>Eurotatoria</taxon>
        <taxon>Bdelloidea</taxon>
        <taxon>Philodinida</taxon>
        <taxon>Philodinidae</taxon>
        <taxon>Rotaria</taxon>
    </lineage>
</organism>
<feature type="binding site" evidence="1">
    <location>
        <position position="356"/>
    </location>
    <ligand>
        <name>Mg(2+)</name>
        <dbReference type="ChEBI" id="CHEBI:18420"/>
        <label>1</label>
    </ligand>
</feature>
<proteinExistence type="predicted"/>
<dbReference type="Gene3D" id="1.10.4080.10">
    <property type="entry name" value="ADP-ribosylation/Crystallin J1"/>
    <property type="match status" value="1"/>
</dbReference>
<dbReference type="GO" id="GO:0046872">
    <property type="term" value="F:metal ion binding"/>
    <property type="evidence" value="ECO:0007669"/>
    <property type="project" value="UniProtKB-KW"/>
</dbReference>
<comment type="caution">
    <text evidence="2">The sequence shown here is derived from an EMBL/GenBank/DDBJ whole genome shotgun (WGS) entry which is preliminary data.</text>
</comment>
<dbReference type="Pfam" id="PF03747">
    <property type="entry name" value="ADP_ribosyl_GH"/>
    <property type="match status" value="1"/>
</dbReference>
<dbReference type="InterPro" id="IPR050792">
    <property type="entry name" value="ADP-ribosylglycohydrolase"/>
</dbReference>
<dbReference type="PANTHER" id="PTHR16222:SF12">
    <property type="entry name" value="ADP-RIBOSYLGLYCOHYDROLASE-RELATED"/>
    <property type="match status" value="1"/>
</dbReference>
<evidence type="ECO:0000313" key="3">
    <source>
        <dbReference type="Proteomes" id="UP000663882"/>
    </source>
</evidence>
<feature type="binding site" evidence="1">
    <location>
        <position position="115"/>
    </location>
    <ligand>
        <name>Mg(2+)</name>
        <dbReference type="ChEBI" id="CHEBI:18420"/>
        <label>1</label>
    </ligand>
</feature>
<feature type="binding site" evidence="1">
    <location>
        <position position="114"/>
    </location>
    <ligand>
        <name>Mg(2+)</name>
        <dbReference type="ChEBI" id="CHEBI:18420"/>
        <label>1</label>
    </ligand>
</feature>
<reference evidence="2" key="1">
    <citation type="submission" date="2021-02" db="EMBL/GenBank/DDBJ databases">
        <authorList>
            <person name="Nowell W R."/>
        </authorList>
    </citation>
    <scope>NUCLEOTIDE SEQUENCE</scope>
</reference>
<feature type="binding site" evidence="1">
    <location>
        <position position="353"/>
    </location>
    <ligand>
        <name>Mg(2+)</name>
        <dbReference type="ChEBI" id="CHEBI:18420"/>
        <label>1</label>
    </ligand>
</feature>
<dbReference type="Proteomes" id="UP000663882">
    <property type="component" value="Unassembled WGS sequence"/>
</dbReference>